<dbReference type="EMBL" id="JAPQKS010000004">
    <property type="protein sequence ID" value="KAJ5233126.1"/>
    <property type="molecule type" value="Genomic_DNA"/>
</dbReference>
<evidence type="ECO:0000259" key="2">
    <source>
        <dbReference type="SMART" id="SM00382"/>
    </source>
</evidence>
<dbReference type="InterPro" id="IPR053137">
    <property type="entry name" value="NLR-like"/>
</dbReference>
<proteinExistence type="predicted"/>
<organism evidence="3 4">
    <name type="scientific">Penicillium chermesinum</name>
    <dbReference type="NCBI Taxonomy" id="63820"/>
    <lineage>
        <taxon>Eukaryota</taxon>
        <taxon>Fungi</taxon>
        <taxon>Dikarya</taxon>
        <taxon>Ascomycota</taxon>
        <taxon>Pezizomycotina</taxon>
        <taxon>Eurotiomycetes</taxon>
        <taxon>Eurotiomycetidae</taxon>
        <taxon>Eurotiales</taxon>
        <taxon>Aspergillaceae</taxon>
        <taxon>Penicillium</taxon>
    </lineage>
</organism>
<gene>
    <name evidence="3" type="ORF">N7468_006082</name>
</gene>
<dbReference type="SUPFAM" id="SSF52540">
    <property type="entry name" value="P-loop containing nucleoside triphosphate hydrolases"/>
    <property type="match status" value="1"/>
</dbReference>
<reference evidence="3" key="2">
    <citation type="journal article" date="2023" name="IMA Fungus">
        <title>Comparative genomic study of the Penicillium genus elucidates a diverse pangenome and 15 lateral gene transfer events.</title>
        <authorList>
            <person name="Petersen C."/>
            <person name="Sorensen T."/>
            <person name="Nielsen M.R."/>
            <person name="Sondergaard T.E."/>
            <person name="Sorensen J.L."/>
            <person name="Fitzpatrick D.A."/>
            <person name="Frisvad J.C."/>
            <person name="Nielsen K.L."/>
        </authorList>
    </citation>
    <scope>NUCLEOTIDE SEQUENCE</scope>
    <source>
        <strain evidence="3">IBT 19713</strain>
    </source>
</reference>
<dbReference type="GO" id="GO:0043531">
    <property type="term" value="F:ADP binding"/>
    <property type="evidence" value="ECO:0007669"/>
    <property type="project" value="InterPro"/>
</dbReference>
<dbReference type="SUPFAM" id="SSF52151">
    <property type="entry name" value="FabD/lysophospholipase-like"/>
    <property type="match status" value="1"/>
</dbReference>
<comment type="caution">
    <text evidence="3">The sequence shown here is derived from an EMBL/GenBank/DDBJ whole genome shotgun (WGS) entry which is preliminary data.</text>
</comment>
<dbReference type="RefSeq" id="XP_058331118.1">
    <property type="nucleotide sequence ID" value="XM_058475378.1"/>
</dbReference>
<keyword evidence="1" id="KW-0443">Lipid metabolism</keyword>
<dbReference type="GeneID" id="83202681"/>
<reference evidence="3" key="1">
    <citation type="submission" date="2022-11" db="EMBL/GenBank/DDBJ databases">
        <authorList>
            <person name="Petersen C."/>
        </authorList>
    </citation>
    <scope>NUCLEOTIDE SEQUENCE</scope>
    <source>
        <strain evidence="3">IBT 19713</strain>
    </source>
</reference>
<feature type="domain" description="AAA+ ATPase" evidence="2">
    <location>
        <begin position="307"/>
        <end position="453"/>
    </location>
</feature>
<dbReference type="PANTHER" id="PTHR46082">
    <property type="entry name" value="ATP/GTP-BINDING PROTEIN-RELATED"/>
    <property type="match status" value="1"/>
</dbReference>
<dbReference type="InterPro" id="IPR002641">
    <property type="entry name" value="PNPLA_dom"/>
</dbReference>
<dbReference type="SUPFAM" id="SSF48452">
    <property type="entry name" value="TPR-like"/>
    <property type="match status" value="2"/>
</dbReference>
<dbReference type="Pfam" id="PF13424">
    <property type="entry name" value="TPR_12"/>
    <property type="match status" value="1"/>
</dbReference>
<dbReference type="Pfam" id="PF00931">
    <property type="entry name" value="NB-ARC"/>
    <property type="match status" value="1"/>
</dbReference>
<protein>
    <recommendedName>
        <fullName evidence="2">AAA+ ATPase domain-containing protein</fullName>
    </recommendedName>
</protein>
<dbReference type="OrthoDB" id="1577640at2759"/>
<dbReference type="Proteomes" id="UP001150941">
    <property type="component" value="Unassembled WGS sequence"/>
</dbReference>
<dbReference type="InterPro" id="IPR003593">
    <property type="entry name" value="AAA+_ATPase"/>
</dbReference>
<dbReference type="Gene3D" id="3.40.50.300">
    <property type="entry name" value="P-loop containing nucleotide triphosphate hydrolases"/>
    <property type="match status" value="1"/>
</dbReference>
<evidence type="ECO:0000256" key="1">
    <source>
        <dbReference type="ARBA" id="ARBA00023098"/>
    </source>
</evidence>
<dbReference type="InterPro" id="IPR016035">
    <property type="entry name" value="Acyl_Trfase/lysoPLipase"/>
</dbReference>
<dbReference type="InterPro" id="IPR027417">
    <property type="entry name" value="P-loop_NTPase"/>
</dbReference>
<dbReference type="Pfam" id="PF01734">
    <property type="entry name" value="Patatin"/>
    <property type="match status" value="1"/>
</dbReference>
<evidence type="ECO:0000313" key="4">
    <source>
        <dbReference type="Proteomes" id="UP001150941"/>
    </source>
</evidence>
<sequence length="942" mass="107291">MLGRLEMDVDQCIAAYSELMSSVFGEKMNKIPLGWTGEIRPKFDSTKLRAAIEHVIVRAGFEPDALMDDGNPRRCRSFVCTTAKDTLQVTRLRSYGVSNEDPTPATICEAALATSAATGYFDSAYIGDRVFVDGAFGANNPVEEVEEEAADIWCTSTRELKPLVKCFLSIGTGCFARMPMDDNVLRFISKTLVGLAIKPESTERRFMARWSSECREKRIFRFNVEQGLQDVHLADYGKRSLIESATHDYLHHSNQKARVQDCVLNLAGKTDLPFQKPCWAVPLERNAKFVNRDYIPKIKRMLFSGDSAERIAIVGLGGVGKTQIALEIAYQAREIYPHCAIFWVAAVDMSSIEHAYHDIAHQLGITGFDPRKEDVRVIVQRYLSQVYHGRWLLIFDNLDDLSIWQDDTSGSAEKGLREILPHSHRGTVLFTTRSNKIANFLAREHVVHITEMDEQKATRMFSNALIDKTILSDKIATQTLLDRLTFLPLAISQAASFINENNMEIARYLKLLDGQEQDAIELLSEDFEDEGRYKSAKNPVATTWLTSFMQIRKLNRLAADYLSFIACISHIEIPVLILPQASSLEREKAIGLLSSYSFIRVCQDGSYITMHRLVHLATRNWVMSTNTLRDWQKFALTVVRGQFPAIKHTPRKELQAWLPHARRIISLTSQGPESREKADLLHYVAMCYRFQGKYEAAKGYSLQALELLEKMCDEDDLAIFEFRYDLASIYQGLGDFEKSTCLTKQLLDTQKRVNGPNDPLFMDLQIKLASLHRHKSELKEAEELCKPAVRFFVLNSGLEDERLTNAIGELTMIYLSQGRLHDTLQLAEFHLDHCRRTRGEDDEWSLHAMVALGDLYFDLWKLNKAEAVYVEALERGKRIVGPDHPFVLRSMDSLALLFKSQGRHSEAESLMAECVHLRKKVMPHHQDTLEACQTLEEWRNPK</sequence>
<dbReference type="GO" id="GO:0046486">
    <property type="term" value="P:glycerolipid metabolic process"/>
    <property type="evidence" value="ECO:0007669"/>
    <property type="project" value="UniProtKB-ARBA"/>
</dbReference>
<dbReference type="InterPro" id="IPR011990">
    <property type="entry name" value="TPR-like_helical_dom_sf"/>
</dbReference>
<dbReference type="Gene3D" id="3.40.1090.10">
    <property type="entry name" value="Cytosolic phospholipase A2 catalytic domain"/>
    <property type="match status" value="1"/>
</dbReference>
<dbReference type="SMART" id="SM00382">
    <property type="entry name" value="AAA"/>
    <property type="match status" value="1"/>
</dbReference>
<accession>A0A9W9P0S6</accession>
<keyword evidence="4" id="KW-1185">Reference proteome</keyword>
<dbReference type="InterPro" id="IPR002182">
    <property type="entry name" value="NB-ARC"/>
</dbReference>
<name>A0A9W9P0S6_9EURO</name>
<dbReference type="AlphaFoldDB" id="A0A9W9P0S6"/>
<evidence type="ECO:0000313" key="3">
    <source>
        <dbReference type="EMBL" id="KAJ5233126.1"/>
    </source>
</evidence>
<dbReference type="PANTHER" id="PTHR46082:SF6">
    <property type="entry name" value="AAA+ ATPASE DOMAIN-CONTAINING PROTEIN-RELATED"/>
    <property type="match status" value="1"/>
</dbReference>
<dbReference type="Gene3D" id="1.25.40.10">
    <property type="entry name" value="Tetratricopeptide repeat domain"/>
    <property type="match status" value="2"/>
</dbReference>